<proteinExistence type="predicted"/>
<evidence type="ECO:0000313" key="3">
    <source>
        <dbReference type="Proteomes" id="UP000093759"/>
    </source>
</evidence>
<dbReference type="GO" id="GO:0016787">
    <property type="term" value="F:hydrolase activity"/>
    <property type="evidence" value="ECO:0007669"/>
    <property type="project" value="UniProtKB-KW"/>
</dbReference>
<organism evidence="2 3">
    <name type="scientific">Mycolicibacter sinensis (strain JDM601)</name>
    <name type="common">Mycobacterium sinense</name>
    <dbReference type="NCBI Taxonomy" id="875328"/>
    <lineage>
        <taxon>Bacteria</taxon>
        <taxon>Bacillati</taxon>
        <taxon>Actinomycetota</taxon>
        <taxon>Actinomycetes</taxon>
        <taxon>Mycobacteriales</taxon>
        <taxon>Mycobacteriaceae</taxon>
        <taxon>Mycolicibacter</taxon>
    </lineage>
</organism>
<dbReference type="PANTHER" id="PTHR39456:SF1">
    <property type="entry name" value="METAL-DEPENDENT HYDROLASE"/>
    <property type="match status" value="1"/>
</dbReference>
<reference evidence="3" key="1">
    <citation type="submission" date="2016-06" db="EMBL/GenBank/DDBJ databases">
        <authorList>
            <person name="Sutton G."/>
            <person name="Brinkac L."/>
            <person name="Sanka R."/>
            <person name="Adams M."/>
            <person name="Lau E."/>
            <person name="Garcia-Basteiro A."/>
            <person name="Lopez-Varela E."/>
            <person name="Palencia S."/>
        </authorList>
    </citation>
    <scope>NUCLEOTIDE SEQUENCE [LARGE SCALE GENOMIC DNA]</scope>
    <source>
        <strain evidence="3">1274684.2</strain>
    </source>
</reference>
<dbReference type="Proteomes" id="UP000093759">
    <property type="component" value="Unassembled WGS sequence"/>
</dbReference>
<dbReference type="Pfam" id="PF10118">
    <property type="entry name" value="Metal_hydrol"/>
    <property type="match status" value="1"/>
</dbReference>
<gene>
    <name evidence="2" type="ORF">A5648_07445</name>
</gene>
<accession>A0A1A3TRU0</accession>
<sequence>MAADPIVPITRAPSNAYPKVRRIRFPFGDPEPMSHHFFGDPQPPQRRHFVQGDIVFSHLVAVLSAAFPPGEESFIRSVRRFADQITDPVLKKRVAGFIGQESVHGQEHRRLNDKLIEMGYPFVRLFTFDHDSRRQRATVWLENRAPALVHLAMTAAAEHYTATIAERVLSRPELQAIPGDPEVRNLLNWHALEELEHKSVAFDVYRAVGGPERIRIGLMALMYAFTIPVVTVGVLLSMLGDPQAWRPLKVARQTRDIFRGPLVRGLMADLRTYLRPGFHPDDIDTAALLESWQRELFGADGALVDHLK</sequence>
<feature type="transmembrane region" description="Helical" evidence="1">
    <location>
        <begin position="216"/>
        <end position="239"/>
    </location>
</feature>
<keyword evidence="1" id="KW-0472">Membrane</keyword>
<dbReference type="AlphaFoldDB" id="A0A1A3TRU0"/>
<evidence type="ECO:0000256" key="1">
    <source>
        <dbReference type="SAM" id="Phobius"/>
    </source>
</evidence>
<comment type="caution">
    <text evidence="2">The sequence shown here is derived from an EMBL/GenBank/DDBJ whole genome shotgun (WGS) entry which is preliminary data.</text>
</comment>
<dbReference type="RefSeq" id="WP_065025459.1">
    <property type="nucleotide sequence ID" value="NZ_LZMF01000107.1"/>
</dbReference>
<dbReference type="EMBL" id="LZMF01000107">
    <property type="protein sequence ID" value="OBK85368.1"/>
    <property type="molecule type" value="Genomic_DNA"/>
</dbReference>
<keyword evidence="1" id="KW-1133">Transmembrane helix</keyword>
<evidence type="ECO:0000313" key="2">
    <source>
        <dbReference type="EMBL" id="OBK85368.1"/>
    </source>
</evidence>
<dbReference type="PIRSF" id="PIRSF007580">
    <property type="entry name" value="UCP07580"/>
    <property type="match status" value="1"/>
</dbReference>
<dbReference type="InterPro" id="IPR016516">
    <property type="entry name" value="UCP07580"/>
</dbReference>
<keyword evidence="2" id="KW-0378">Hydrolase</keyword>
<name>A0A1A3TRU0_MYCSD</name>
<protein>
    <submittedName>
        <fullName evidence="2">Metal-dependent hydrolase</fullName>
    </submittedName>
</protein>
<keyword evidence="1" id="KW-0812">Transmembrane</keyword>
<dbReference type="PANTHER" id="PTHR39456">
    <property type="entry name" value="METAL-DEPENDENT HYDROLASE"/>
    <property type="match status" value="1"/>
</dbReference>